<evidence type="ECO:0000313" key="2">
    <source>
        <dbReference type="EMBL" id="MER2997339.1"/>
    </source>
</evidence>
<dbReference type="Pfam" id="PF18962">
    <property type="entry name" value="Por_Secre_tail"/>
    <property type="match status" value="1"/>
</dbReference>
<protein>
    <submittedName>
        <fullName evidence="2">T9SS type A sorting domain-containing protein</fullName>
    </submittedName>
</protein>
<feature type="domain" description="Secretion system C-terminal sorting" evidence="1">
    <location>
        <begin position="1982"/>
        <end position="2057"/>
    </location>
</feature>
<dbReference type="NCBIfam" id="TIGR04183">
    <property type="entry name" value="Por_Secre_tail"/>
    <property type="match status" value="1"/>
</dbReference>
<organism evidence="2 3">
    <name type="scientific">Pontibacter populi</name>
    <dbReference type="NCBI Taxonomy" id="890055"/>
    <lineage>
        <taxon>Bacteria</taxon>
        <taxon>Pseudomonadati</taxon>
        <taxon>Bacteroidota</taxon>
        <taxon>Cytophagia</taxon>
        <taxon>Cytophagales</taxon>
        <taxon>Hymenobacteraceae</taxon>
        <taxon>Pontibacter</taxon>
    </lineage>
</organism>
<dbReference type="EMBL" id="JBEOKT010000005">
    <property type="protein sequence ID" value="MER2997339.1"/>
    <property type="molecule type" value="Genomic_DNA"/>
</dbReference>
<accession>A0ABV1RSI8</accession>
<keyword evidence="3" id="KW-1185">Reference proteome</keyword>
<gene>
    <name evidence="2" type="ORF">ABS362_07255</name>
</gene>
<dbReference type="Proteomes" id="UP001476807">
    <property type="component" value="Unassembled WGS sequence"/>
</dbReference>
<name>A0ABV1RSI8_9BACT</name>
<reference evidence="2 3" key="1">
    <citation type="submission" date="2024-06" db="EMBL/GenBank/DDBJ databases">
        <title>Pontibacter populi HYL7-15.</title>
        <authorList>
            <person name="Kim M.K."/>
        </authorList>
    </citation>
    <scope>NUCLEOTIDE SEQUENCE [LARGE SCALE GENOMIC DNA]</scope>
    <source>
        <strain evidence="2 3">HYL7-15</strain>
    </source>
</reference>
<sequence length="2059" mass="212491">MLWLGLQLNAFAQITTSWTGAGTDWNTAGNWTAGVPDATKHAVIGDANFTGNKEPKIDQTSLAECLSLTVGGAKAVKLLVSSDKGLTVHGDVLIVPGSEIENEGTYITVKGNWTNNGIFTENLYIKGNSPNARSTQYPKVEFTGTGKTIGGTGANTFNHLILNGATILNAGISMVARSNTSGNVTVQPELYVKGSLDPGTHLVSVPSVPDVKFELAASATLFVKGPTYSSNYSRFPSVYWTASTINYAGGNQLIDNALVYPILRVSGSGVKKLSGNTRVYGATDSGLHIDAGTLDLETYTLDKDSSPGAYLSIASGATLRIGGTNTFPANYGTNTLHANSTVEYYGTNQTVAPQTYGHLLLSTSGVKTMPVTAMTVQGNLTSTGTVSYTAGASVNVAGNVTIGTGTTFNGGSATHTIGGNWGANGTFTGNASTVLMTGNSKTISSTAGATEFYNLTLNGTGINVTVPALTIRGDLNAPGGISQVADGTITFINTVSKSISGNNLNFQNLTVDGIVTTAANPTMYGNFTVNTGKTFTASAGTVTMAGASKNIAGSGTKTFFNLNIANLTSTANSFTVNASLSGASPLTASAGTATFGNTSTYAGTHYLYNVGITGTSMRMLANANLYVAGAFTKGVSSAFDVTTSTPNTVYYNGTSAQAILATPYHHLVLTNTGAKTAGGVVIVNGNMLLDAGAIFNAGNFNHMMYGNWTNNGTFNHDNGTVTFTGAANASITGATTFNALTINKTAVTNAVTLNNDATATTLNMTNGELRTGASKITILGDRTGNGWVVGTVTRQHAFAPGSAYAFNGPYATLAFTGGTGVTEASMITGISLPTDFLSGKSINRQYQLLAPIGNFTSASVQLQYQDAELNGCLEDGLKLYRRATTSDVWSNASRHAYDAAQNWVRRNNLTTVAGYWTLTDNPSTYKWDGANGIAWEEGANWEVWTDGVMTRGIAGPINTDFVELGGLVPTNQPSINFAEWVKDVKFFGANQITLSMPAGSLRTNGDLATSGGGAGTQHALNAGAQTITIGGNLILNDGNAGNSLSLNSASGTVAITGGIQHRGNGSIALGTGNLTIGGDYTYEAGNFTGGTSTVIYNGTAAQVVAGVPYHHLTINKTTGTATYTSASAQSITGNLTVNNTGTLAMAIPAINVAGNISITSGALQGNAATIDLKGNWSTANTSSFVPGTSTVIFSGSTDQTVSATNFNNLSKTNTNTLTTTGNSTLNGSLNVQSGMLILNSHTMNRTGAGGTLTLADGATLRINNTATYPANFTTNTLGVNSSVIYSGGNLAIAPVTYGYLTLQDGSTRALQANTRVANLMTIANGATLNNFNTTLTLDNDLVNNGTINAAATNLTFTATAANLSGTGSTVIKDLTVASGCGLTVSKNLTLHGSLTNNGNGFSAAGNWVDLTGTAAATITSANPITINELRVNKTGTTPTVLLAGDINGLQTINVATGTLDAANRILTKKAVAGTTLTVANNATMKVGGTSTLPVFDSYTLNPSSTIVYNGSNQSIKSVQYGHLDLQNFGTATFEAGIAQIAGNLTKGNEATVITPATIEYNGANPQTIAALDYNNLMLSSTGAKTFAAGNLRIAETLTKLGTGAVDARSNAGTVHYTKADIQSVLPLNYHNLTLSGSGAKAFSGTTGIAGVFSIGAPASADLATNENTINFNGAAQSVPALNYKNLTISGTGIKTLAGTTNVEKALAVTAGELRTGNSNKIVLSTATGSISETATGYVTGTVENTRTLTSGAAQGFGGLGITITPTTGTPGITKVTRVTGSTVGSAGKSILRSFNVEPQGTNTDLNATVTLAYQQHELNGLAEADLAVYTSWTGGDDWKLQTASGIPDEVNNFVSLGSVQSMARYTLGGRNTPLPVELLYFKATKQDNAAVLEWKTASERNNSGFEVEASADGYSYQKIGFVKSAVGTSAIAQNYSFTDNRNGKNGVLYYRLRQVDEDGTFKFYGPRTVNFGTVTKTTIVAYPNPFESEVKLAIDAANDGKARLTLYTAAGKIITQHEEPLAKGASVLQLNLNQSLPRGLYLLTIEQNGDVETLKLIKN</sequence>
<comment type="caution">
    <text evidence="2">The sequence shown here is derived from an EMBL/GenBank/DDBJ whole genome shotgun (WGS) entry which is preliminary data.</text>
</comment>
<dbReference type="InterPro" id="IPR026444">
    <property type="entry name" value="Secre_tail"/>
</dbReference>
<dbReference type="RefSeq" id="WP_350411732.1">
    <property type="nucleotide sequence ID" value="NZ_JBEOKT010000005.1"/>
</dbReference>
<evidence type="ECO:0000313" key="3">
    <source>
        <dbReference type="Proteomes" id="UP001476807"/>
    </source>
</evidence>
<proteinExistence type="predicted"/>
<evidence type="ECO:0000259" key="1">
    <source>
        <dbReference type="Pfam" id="PF18962"/>
    </source>
</evidence>